<feature type="region of interest" description="Disordered" evidence="1">
    <location>
        <begin position="1"/>
        <end position="30"/>
    </location>
</feature>
<dbReference type="AlphaFoldDB" id="A0AA86RL72"/>
<proteinExistence type="predicted"/>
<evidence type="ECO:0000313" key="2">
    <source>
        <dbReference type="EMBL" id="CAI9968480.1"/>
    </source>
</evidence>
<gene>
    <name evidence="2" type="ORF">HINF_LOCUS56125</name>
    <name evidence="3" type="ORF">HINF_LOCUS59791</name>
</gene>
<reference evidence="3 4" key="2">
    <citation type="submission" date="2024-07" db="EMBL/GenBank/DDBJ databases">
        <authorList>
            <person name="Akdeniz Z."/>
        </authorList>
    </citation>
    <scope>NUCLEOTIDE SEQUENCE [LARGE SCALE GENOMIC DNA]</scope>
</reference>
<dbReference type="EMBL" id="CAXDID020000345">
    <property type="protein sequence ID" value="CAL6080278.1"/>
    <property type="molecule type" value="Genomic_DNA"/>
</dbReference>
<comment type="caution">
    <text evidence="2">The sequence shown here is derived from an EMBL/GenBank/DDBJ whole genome shotgun (WGS) entry which is preliminary data.</text>
</comment>
<dbReference type="EMBL" id="CATOUU010001038">
    <property type="protein sequence ID" value="CAI9968480.1"/>
    <property type="molecule type" value="Genomic_DNA"/>
</dbReference>
<evidence type="ECO:0000256" key="1">
    <source>
        <dbReference type="SAM" id="MobiDB-lite"/>
    </source>
</evidence>
<evidence type="ECO:0000313" key="4">
    <source>
        <dbReference type="Proteomes" id="UP001642409"/>
    </source>
</evidence>
<dbReference type="Proteomes" id="UP001642409">
    <property type="component" value="Unassembled WGS sequence"/>
</dbReference>
<reference evidence="2" key="1">
    <citation type="submission" date="2023-06" db="EMBL/GenBank/DDBJ databases">
        <authorList>
            <person name="Kurt Z."/>
        </authorList>
    </citation>
    <scope>NUCLEOTIDE SEQUENCE</scope>
</reference>
<accession>A0AA86RL72</accession>
<name>A0AA86RL72_9EUKA</name>
<protein>
    <submittedName>
        <fullName evidence="3">Hypothetical_protein</fullName>
    </submittedName>
</protein>
<organism evidence="2">
    <name type="scientific">Hexamita inflata</name>
    <dbReference type="NCBI Taxonomy" id="28002"/>
    <lineage>
        <taxon>Eukaryota</taxon>
        <taxon>Metamonada</taxon>
        <taxon>Diplomonadida</taxon>
        <taxon>Hexamitidae</taxon>
        <taxon>Hexamitinae</taxon>
        <taxon>Hexamita</taxon>
    </lineage>
</organism>
<keyword evidence="4" id="KW-1185">Reference proteome</keyword>
<sequence length="167" mass="19319">MLKKQQIKPITQPLSSISNTSENSMEEENCEYPQINVPKIPKQSLNSARINDLSHNAQDKELDIQFDSNGDLILQKSQNTMFELMKQEANSKIDQQTVQNINKTSTQWEMNQILGVNMKNVEQVENITNENDDYADLLQARIFDISLIMKQQRHHTVNYVYTGTLFL</sequence>
<evidence type="ECO:0000313" key="3">
    <source>
        <dbReference type="EMBL" id="CAL6080278.1"/>
    </source>
</evidence>